<keyword evidence="2" id="KW-1133">Transmembrane helix</keyword>
<keyword evidence="2" id="KW-0472">Membrane</keyword>
<feature type="domain" description="N-acetyltransferase" evidence="3">
    <location>
        <begin position="83"/>
        <end position="250"/>
    </location>
</feature>
<dbReference type="PANTHER" id="PTHR13947">
    <property type="entry name" value="GNAT FAMILY N-ACETYLTRANSFERASE"/>
    <property type="match status" value="1"/>
</dbReference>
<keyword evidence="1" id="KW-0808">Transferase</keyword>
<evidence type="ECO:0000259" key="3">
    <source>
        <dbReference type="PROSITE" id="PS51186"/>
    </source>
</evidence>
<gene>
    <name evidence="4" type="ORF">GGX14DRAFT_420637</name>
</gene>
<dbReference type="GO" id="GO:0008080">
    <property type="term" value="F:N-acetyltransferase activity"/>
    <property type="evidence" value="ECO:0007669"/>
    <property type="project" value="InterPro"/>
</dbReference>
<dbReference type="InterPro" id="IPR000182">
    <property type="entry name" value="GNAT_dom"/>
</dbReference>
<dbReference type="Gene3D" id="3.40.630.30">
    <property type="match status" value="1"/>
</dbReference>
<evidence type="ECO:0000313" key="4">
    <source>
        <dbReference type="EMBL" id="KAJ7225466.1"/>
    </source>
</evidence>
<evidence type="ECO:0000256" key="2">
    <source>
        <dbReference type="SAM" id="Phobius"/>
    </source>
</evidence>
<dbReference type="AlphaFoldDB" id="A0AAD7E2T8"/>
<feature type="transmembrane region" description="Helical" evidence="2">
    <location>
        <begin position="67"/>
        <end position="88"/>
    </location>
</feature>
<dbReference type="SUPFAM" id="SSF55729">
    <property type="entry name" value="Acyl-CoA N-acyltransferases (Nat)"/>
    <property type="match status" value="1"/>
</dbReference>
<sequence>MVTASIRPAKQSDDRLVRFMVAKANMIPLATANRWAYMHPLVLAIWIGLSSVFVQFMHWWPDLRYGYIAYLRPIPAFASVFMPIIYIIDLLNRPSFEKLAQDVVHAPDIKDFMNYYSRSPASGFWILEYDEHFVGLIAIDASVQEDASNKKSKITTSPTATIRHFYVQDPYPASGVQSDLLTYAVNHCFDSKQGVVQQIQATDSPLVPYTRKALKEAGFVFEKHRDTVGLFKWKLGVCTLQRRVWEKKKA</sequence>
<reference evidence="4" key="1">
    <citation type="submission" date="2023-03" db="EMBL/GenBank/DDBJ databases">
        <title>Massive genome expansion in bonnet fungi (Mycena s.s.) driven by repeated elements and novel gene families across ecological guilds.</title>
        <authorList>
            <consortium name="Lawrence Berkeley National Laboratory"/>
            <person name="Harder C.B."/>
            <person name="Miyauchi S."/>
            <person name="Viragh M."/>
            <person name="Kuo A."/>
            <person name="Thoen E."/>
            <person name="Andreopoulos B."/>
            <person name="Lu D."/>
            <person name="Skrede I."/>
            <person name="Drula E."/>
            <person name="Henrissat B."/>
            <person name="Morin E."/>
            <person name="Kohler A."/>
            <person name="Barry K."/>
            <person name="LaButti K."/>
            <person name="Morin E."/>
            <person name="Salamov A."/>
            <person name="Lipzen A."/>
            <person name="Mereny Z."/>
            <person name="Hegedus B."/>
            <person name="Baldrian P."/>
            <person name="Stursova M."/>
            <person name="Weitz H."/>
            <person name="Taylor A."/>
            <person name="Grigoriev I.V."/>
            <person name="Nagy L.G."/>
            <person name="Martin F."/>
            <person name="Kauserud H."/>
        </authorList>
    </citation>
    <scope>NUCLEOTIDE SEQUENCE</scope>
    <source>
        <strain evidence="4">9144</strain>
    </source>
</reference>
<dbReference type="PROSITE" id="PS51186">
    <property type="entry name" value="GNAT"/>
    <property type="match status" value="1"/>
</dbReference>
<organism evidence="4 5">
    <name type="scientific">Mycena pura</name>
    <dbReference type="NCBI Taxonomy" id="153505"/>
    <lineage>
        <taxon>Eukaryota</taxon>
        <taxon>Fungi</taxon>
        <taxon>Dikarya</taxon>
        <taxon>Basidiomycota</taxon>
        <taxon>Agaricomycotina</taxon>
        <taxon>Agaricomycetes</taxon>
        <taxon>Agaricomycetidae</taxon>
        <taxon>Agaricales</taxon>
        <taxon>Marasmiineae</taxon>
        <taxon>Mycenaceae</taxon>
        <taxon>Mycena</taxon>
    </lineage>
</organism>
<evidence type="ECO:0000313" key="5">
    <source>
        <dbReference type="Proteomes" id="UP001219525"/>
    </source>
</evidence>
<feature type="transmembrane region" description="Helical" evidence="2">
    <location>
        <begin position="41"/>
        <end position="61"/>
    </location>
</feature>
<comment type="caution">
    <text evidence="4">The sequence shown here is derived from an EMBL/GenBank/DDBJ whole genome shotgun (WGS) entry which is preliminary data.</text>
</comment>
<keyword evidence="5" id="KW-1185">Reference proteome</keyword>
<dbReference type="EMBL" id="JARJCW010000004">
    <property type="protein sequence ID" value="KAJ7225466.1"/>
    <property type="molecule type" value="Genomic_DNA"/>
</dbReference>
<dbReference type="PANTHER" id="PTHR13947:SF37">
    <property type="entry name" value="LD18367P"/>
    <property type="match status" value="1"/>
</dbReference>
<dbReference type="InterPro" id="IPR016181">
    <property type="entry name" value="Acyl_CoA_acyltransferase"/>
</dbReference>
<name>A0AAD7E2T8_9AGAR</name>
<dbReference type="Proteomes" id="UP001219525">
    <property type="component" value="Unassembled WGS sequence"/>
</dbReference>
<protein>
    <recommendedName>
        <fullName evidence="3">N-acetyltransferase domain-containing protein</fullName>
    </recommendedName>
</protein>
<keyword evidence="2" id="KW-0812">Transmembrane</keyword>
<dbReference type="InterPro" id="IPR050769">
    <property type="entry name" value="NAT_camello-type"/>
</dbReference>
<accession>A0AAD7E2T8</accession>
<proteinExistence type="predicted"/>
<evidence type="ECO:0000256" key="1">
    <source>
        <dbReference type="ARBA" id="ARBA00022679"/>
    </source>
</evidence>